<dbReference type="Proteomes" id="UP000801492">
    <property type="component" value="Unassembled WGS sequence"/>
</dbReference>
<feature type="compositionally biased region" description="Polar residues" evidence="2">
    <location>
        <begin position="287"/>
        <end position="296"/>
    </location>
</feature>
<dbReference type="CDD" id="cd23525">
    <property type="entry name" value="Abraxas_2_insects"/>
    <property type="match status" value="1"/>
</dbReference>
<feature type="compositionally biased region" description="Low complexity" evidence="2">
    <location>
        <begin position="308"/>
        <end position="318"/>
    </location>
</feature>
<evidence type="ECO:0000313" key="4">
    <source>
        <dbReference type="Proteomes" id="UP000801492"/>
    </source>
</evidence>
<evidence type="ECO:0000256" key="1">
    <source>
        <dbReference type="SAM" id="Coils"/>
    </source>
</evidence>
<feature type="coiled-coil region" evidence="1">
    <location>
        <begin position="221"/>
        <end position="248"/>
    </location>
</feature>
<dbReference type="PRINTS" id="PR02051">
    <property type="entry name" value="PROTEINF175"/>
</dbReference>
<organism evidence="3 4">
    <name type="scientific">Ignelater luminosus</name>
    <name type="common">Cucubano</name>
    <name type="synonym">Pyrophorus luminosus</name>
    <dbReference type="NCBI Taxonomy" id="2038154"/>
    <lineage>
        <taxon>Eukaryota</taxon>
        <taxon>Metazoa</taxon>
        <taxon>Ecdysozoa</taxon>
        <taxon>Arthropoda</taxon>
        <taxon>Hexapoda</taxon>
        <taxon>Insecta</taxon>
        <taxon>Pterygota</taxon>
        <taxon>Neoptera</taxon>
        <taxon>Endopterygota</taxon>
        <taxon>Coleoptera</taxon>
        <taxon>Polyphaga</taxon>
        <taxon>Elateriformia</taxon>
        <taxon>Elateroidea</taxon>
        <taxon>Elateridae</taxon>
        <taxon>Agrypninae</taxon>
        <taxon>Pyrophorini</taxon>
        <taxon>Ignelater</taxon>
    </lineage>
</organism>
<feature type="compositionally biased region" description="Polar residues" evidence="2">
    <location>
        <begin position="335"/>
        <end position="353"/>
    </location>
</feature>
<keyword evidence="4" id="KW-1185">Reference proteome</keyword>
<dbReference type="GO" id="GO:0005634">
    <property type="term" value="C:nucleus"/>
    <property type="evidence" value="ECO:0007669"/>
    <property type="project" value="TreeGrafter"/>
</dbReference>
<evidence type="ECO:0008006" key="5">
    <source>
        <dbReference type="Google" id="ProtNLM"/>
    </source>
</evidence>
<gene>
    <name evidence="3" type="ORF">ILUMI_01382</name>
</gene>
<dbReference type="AlphaFoldDB" id="A0A8K0DJV7"/>
<comment type="caution">
    <text evidence="3">The sequence shown here is derived from an EMBL/GenBank/DDBJ whole genome shotgun (WGS) entry which is preliminary data.</text>
</comment>
<dbReference type="EMBL" id="VTPC01000674">
    <property type="protein sequence ID" value="KAF2904817.1"/>
    <property type="molecule type" value="Genomic_DNA"/>
</dbReference>
<feature type="region of interest" description="Disordered" evidence="2">
    <location>
        <begin position="256"/>
        <end position="360"/>
    </location>
</feature>
<dbReference type="GO" id="GO:0090307">
    <property type="term" value="P:mitotic spindle assembly"/>
    <property type="evidence" value="ECO:0007669"/>
    <property type="project" value="TreeGrafter"/>
</dbReference>
<dbReference type="PANTHER" id="PTHR31728:SF5">
    <property type="entry name" value="OS07G0540200 PROTEIN"/>
    <property type="match status" value="1"/>
</dbReference>
<evidence type="ECO:0000256" key="2">
    <source>
        <dbReference type="SAM" id="MobiDB-lite"/>
    </source>
</evidence>
<proteinExistence type="predicted"/>
<dbReference type="Pfam" id="PF21125">
    <property type="entry name" value="MPN_2A_DUB_like"/>
    <property type="match status" value="1"/>
</dbReference>
<dbReference type="GO" id="GO:0070536">
    <property type="term" value="P:protein K63-linked deubiquitination"/>
    <property type="evidence" value="ECO:0007669"/>
    <property type="project" value="TreeGrafter"/>
</dbReference>
<dbReference type="InterPro" id="IPR023238">
    <property type="entry name" value="FAM175"/>
</dbReference>
<dbReference type="GO" id="GO:0031593">
    <property type="term" value="F:polyubiquitin modification-dependent protein binding"/>
    <property type="evidence" value="ECO:0007669"/>
    <property type="project" value="TreeGrafter"/>
</dbReference>
<accession>A0A8K0DJV7</accession>
<dbReference type="OrthoDB" id="6358435at2759"/>
<dbReference type="PANTHER" id="PTHR31728">
    <property type="entry name" value="ABRAXAS FAMILY MEMBER"/>
    <property type="match status" value="1"/>
</dbReference>
<sequence>MTETISVSVSGSAFALLLYENIKNEYDQDGFLLGNVISKETNKLTDADHRVVNTEHILKIKSAVPCPQQFYFYDSSGKVDIDKIKRYLSSQETEVIGWFLHKRKRSPSSIKLNLREKIIHKQLANYFCAQVPYFSCCLLSAECSNIKSTYSFCQTFVRYNMSKYENLPLHIINLSDPCYTFKTTEPASEVFSQVIKSVRSSGDTEGHLVIKKVQDTLQEYMKKMVVESAKKEQELFKLEQEIKQIRCNEILKREYGTKESDQSAADSEILENGTPEYPENESSENSQTHVIDNSSDNPKRRRGRSRKQNSVQNNNSVSPIKNCDTVDLNTKENESSTLKQNRTRSKANISYSEIAQKRKN</sequence>
<dbReference type="GO" id="GO:0008608">
    <property type="term" value="P:attachment of spindle microtubules to kinetochore"/>
    <property type="evidence" value="ECO:0007669"/>
    <property type="project" value="TreeGrafter"/>
</dbReference>
<evidence type="ECO:0000313" key="3">
    <source>
        <dbReference type="EMBL" id="KAF2904817.1"/>
    </source>
</evidence>
<name>A0A8K0DJV7_IGNLU</name>
<reference evidence="3" key="1">
    <citation type="submission" date="2019-08" db="EMBL/GenBank/DDBJ databases">
        <title>The genome of the North American firefly Photinus pyralis.</title>
        <authorList>
            <consortium name="Photinus pyralis genome working group"/>
            <person name="Fallon T.R."/>
            <person name="Sander Lower S.E."/>
            <person name="Weng J.-K."/>
        </authorList>
    </citation>
    <scope>NUCLEOTIDE SEQUENCE</scope>
    <source>
        <strain evidence="3">TRF0915ILg1</strain>
        <tissue evidence="3">Whole body</tissue>
    </source>
</reference>
<protein>
    <recommendedName>
        <fullName evidence="5">BRISC complex subunit FAM175B-like</fullName>
    </recommendedName>
</protein>
<dbReference type="GO" id="GO:0008017">
    <property type="term" value="F:microtubule binding"/>
    <property type="evidence" value="ECO:0007669"/>
    <property type="project" value="TreeGrafter"/>
</dbReference>
<keyword evidence="1" id="KW-0175">Coiled coil</keyword>